<accession>A0A7C2TLD5</accession>
<evidence type="ECO:0000256" key="1">
    <source>
        <dbReference type="ARBA" id="ARBA00022729"/>
    </source>
</evidence>
<dbReference type="PANTHER" id="PTHR30570:SF1">
    <property type="entry name" value="PHOSPHATE-BINDING PROTEIN PSTS"/>
    <property type="match status" value="1"/>
</dbReference>
<name>A0A7C2TLD5_9BACT</name>
<dbReference type="SUPFAM" id="SSF53850">
    <property type="entry name" value="Periplasmic binding protein-like II"/>
    <property type="match status" value="1"/>
</dbReference>
<comment type="caution">
    <text evidence="4">The sequence shown here is derived from an EMBL/GenBank/DDBJ whole genome shotgun (WGS) entry which is preliminary data.</text>
</comment>
<keyword evidence="1 2" id="KW-0732">Signal</keyword>
<reference evidence="4" key="1">
    <citation type="journal article" date="2020" name="mSystems">
        <title>Genome- and Community-Level Interaction Insights into Carbon Utilization and Element Cycling Functions of Hydrothermarchaeota in Hydrothermal Sediment.</title>
        <authorList>
            <person name="Zhou Z."/>
            <person name="Liu Y."/>
            <person name="Xu W."/>
            <person name="Pan J."/>
            <person name="Luo Z.H."/>
            <person name="Li M."/>
        </authorList>
    </citation>
    <scope>NUCLEOTIDE SEQUENCE [LARGE SCALE GENOMIC DNA]</scope>
    <source>
        <strain evidence="4">SpSt-1224</strain>
    </source>
</reference>
<dbReference type="EMBL" id="DSDS01000057">
    <property type="protein sequence ID" value="HET97602.1"/>
    <property type="molecule type" value="Genomic_DNA"/>
</dbReference>
<dbReference type="AlphaFoldDB" id="A0A7C2TLD5"/>
<evidence type="ECO:0000256" key="2">
    <source>
        <dbReference type="SAM" id="SignalP"/>
    </source>
</evidence>
<organism evidence="4">
    <name type="scientific">Desulfurivibrio alkaliphilus</name>
    <dbReference type="NCBI Taxonomy" id="427923"/>
    <lineage>
        <taxon>Bacteria</taxon>
        <taxon>Pseudomonadati</taxon>
        <taxon>Thermodesulfobacteriota</taxon>
        <taxon>Desulfobulbia</taxon>
        <taxon>Desulfobulbales</taxon>
        <taxon>Desulfobulbaceae</taxon>
        <taxon>Desulfurivibrio</taxon>
    </lineage>
</organism>
<dbReference type="PROSITE" id="PS51257">
    <property type="entry name" value="PROKAR_LIPOPROTEIN"/>
    <property type="match status" value="1"/>
</dbReference>
<dbReference type="Pfam" id="PF12849">
    <property type="entry name" value="PBP_like_2"/>
    <property type="match status" value="1"/>
</dbReference>
<dbReference type="CDD" id="cd13653">
    <property type="entry name" value="PBP2_phosphate_like_1"/>
    <property type="match status" value="1"/>
</dbReference>
<gene>
    <name evidence="4" type="ORF">ENN98_02670</name>
</gene>
<evidence type="ECO:0000259" key="3">
    <source>
        <dbReference type="Pfam" id="PF12849"/>
    </source>
</evidence>
<feature type="signal peptide" evidence="2">
    <location>
        <begin position="1"/>
        <end position="22"/>
    </location>
</feature>
<dbReference type="Proteomes" id="UP000885986">
    <property type="component" value="Unassembled WGS sequence"/>
</dbReference>
<protein>
    <submittedName>
        <fullName evidence="4">Phosphate ABC transporter substrate-binding protein</fullName>
    </submittedName>
</protein>
<evidence type="ECO:0000313" key="4">
    <source>
        <dbReference type="EMBL" id="HET97602.1"/>
    </source>
</evidence>
<dbReference type="InterPro" id="IPR050811">
    <property type="entry name" value="Phosphate_ABC_transporter"/>
</dbReference>
<dbReference type="PANTHER" id="PTHR30570">
    <property type="entry name" value="PERIPLASMIC PHOSPHATE BINDING COMPONENT OF PHOSPHATE ABC TRANSPORTER"/>
    <property type="match status" value="1"/>
</dbReference>
<feature type="chain" id="PRO_5028039569" evidence="2">
    <location>
        <begin position="23"/>
        <end position="302"/>
    </location>
</feature>
<feature type="domain" description="PBP" evidence="3">
    <location>
        <begin position="40"/>
        <end position="286"/>
    </location>
</feature>
<dbReference type="InterPro" id="IPR024370">
    <property type="entry name" value="PBP_domain"/>
</dbReference>
<dbReference type="Gene3D" id="3.40.190.10">
    <property type="entry name" value="Periplasmic binding protein-like II"/>
    <property type="match status" value="2"/>
</dbReference>
<sequence>MRKRTKFLTLLILSLVISTLLAACGDRGKQTGGELPFKSEIFFVGSSSMAPVISQLADQFTNQFRTWDQVDPGLPAAEIKISVATGGSGAGAKAVLDGTADFGMLARDTREEERGALANYREIKIGMDALVIAVKQDNPLARQRRDIGAAELRQIFAGEISRWNELDPALPAKEIVLLVRDVGGGAHEVFQKAIMGKSDFSDRAVQVHSMPSLVSRLAGNRQAIGYASYGVADQFREELAVFSLDGVVPSAENIMNGSYPVARPLVLVWNGELSAAEQAFLDYIRSPAGARVITEMGFLPLP</sequence>
<proteinExistence type="predicted"/>